<gene>
    <name evidence="4" type="primary">sufE</name>
    <name evidence="5" type="ORF">NCTC13532_02815</name>
    <name evidence="4" type="ORF">NCTC13560_00931</name>
    <name evidence="3" type="ORF">SAMN05421682_1095</name>
</gene>
<dbReference type="STRING" id="254.SAMN05421682_1095"/>
<evidence type="ECO:0000313" key="5">
    <source>
        <dbReference type="EMBL" id="SUX47252.1"/>
    </source>
</evidence>
<dbReference type="Pfam" id="PF02657">
    <property type="entry name" value="SufE"/>
    <property type="match status" value="1"/>
</dbReference>
<dbReference type="PANTHER" id="PTHR43597:SF5">
    <property type="entry name" value="SUFE-LIKE PROTEIN 2, CHLOROPLASTIC"/>
    <property type="match status" value="1"/>
</dbReference>
<protein>
    <submittedName>
        <fullName evidence="3 4">Cysteine desulfuration protein SufE</fullName>
    </submittedName>
</protein>
<evidence type="ECO:0000313" key="7">
    <source>
        <dbReference type="Proteomes" id="UP000254282"/>
    </source>
</evidence>
<dbReference type="AlphaFoldDB" id="A0A381F6C7"/>
<dbReference type="Proteomes" id="UP000185725">
    <property type="component" value="Unassembled WGS sequence"/>
</dbReference>
<comment type="similarity">
    <text evidence="1">Belongs to the SufE family.</text>
</comment>
<name>A0A381F6C7_9FLAO</name>
<keyword evidence="6" id="KW-1185">Reference proteome</keyword>
<dbReference type="Gene3D" id="3.90.1010.10">
    <property type="match status" value="1"/>
</dbReference>
<dbReference type="PANTHER" id="PTHR43597">
    <property type="entry name" value="SULFUR ACCEPTOR PROTEIN CSDE"/>
    <property type="match status" value="1"/>
</dbReference>
<evidence type="ECO:0000313" key="4">
    <source>
        <dbReference type="EMBL" id="SUX42116.1"/>
    </source>
</evidence>
<evidence type="ECO:0000256" key="1">
    <source>
        <dbReference type="ARBA" id="ARBA00010282"/>
    </source>
</evidence>
<dbReference type="Proteomes" id="UP000255231">
    <property type="component" value="Unassembled WGS sequence"/>
</dbReference>
<dbReference type="EMBL" id="FTMF01000009">
    <property type="protein sequence ID" value="SIQ82284.1"/>
    <property type="molecule type" value="Genomic_DNA"/>
</dbReference>
<dbReference type="SUPFAM" id="SSF82649">
    <property type="entry name" value="SufE/NifU"/>
    <property type="match status" value="1"/>
</dbReference>
<dbReference type="Proteomes" id="UP000254282">
    <property type="component" value="Unassembled WGS sequence"/>
</dbReference>
<feature type="domain" description="Fe-S metabolism associated" evidence="2">
    <location>
        <begin position="34"/>
        <end position="151"/>
    </location>
</feature>
<sequence>MKIVSVKLSFQNWLSLQKESIEMTIKEKQQEIIDEFAFLEDWEQKYEYIIDLGKELKGLPEDKKKDDNLIKGCQSKVWIDAEFKDGKLFFNADSDGILPKGIVSLLVSIYSGHSTQEILDSDFEFISEIGLQEFLSPSRANGLMAMTKQIKFYAVAYQLKS</sequence>
<reference evidence="3 6" key="1">
    <citation type="submission" date="2017-01" db="EMBL/GenBank/DDBJ databases">
        <authorList>
            <person name="Varghese N."/>
            <person name="Submissions S."/>
        </authorList>
    </citation>
    <scope>NUCLEOTIDE SEQUENCE [LARGE SCALE GENOMIC DNA]</scope>
    <source>
        <strain evidence="3 6">ATCC 27950</strain>
    </source>
</reference>
<proteinExistence type="inferred from homology"/>
<dbReference type="EMBL" id="UFVS01000001">
    <property type="protein sequence ID" value="SUX42116.1"/>
    <property type="molecule type" value="Genomic_DNA"/>
</dbReference>
<accession>A0A381F6C7</accession>
<evidence type="ECO:0000313" key="6">
    <source>
        <dbReference type="Proteomes" id="UP000185725"/>
    </source>
</evidence>
<evidence type="ECO:0000313" key="3">
    <source>
        <dbReference type="EMBL" id="SIQ82284.1"/>
    </source>
</evidence>
<organism evidence="4 8">
    <name type="scientific">Chryseobacterium indoltheticum</name>
    <dbReference type="NCBI Taxonomy" id="254"/>
    <lineage>
        <taxon>Bacteria</taxon>
        <taxon>Pseudomonadati</taxon>
        <taxon>Bacteroidota</taxon>
        <taxon>Flavobacteriia</taxon>
        <taxon>Flavobacteriales</taxon>
        <taxon>Weeksellaceae</taxon>
        <taxon>Chryseobacterium group</taxon>
        <taxon>Chryseobacterium</taxon>
    </lineage>
</organism>
<evidence type="ECO:0000259" key="2">
    <source>
        <dbReference type="Pfam" id="PF02657"/>
    </source>
</evidence>
<evidence type="ECO:0000313" key="8">
    <source>
        <dbReference type="Proteomes" id="UP000255231"/>
    </source>
</evidence>
<dbReference type="EMBL" id="UFVR01000004">
    <property type="protein sequence ID" value="SUX47252.1"/>
    <property type="molecule type" value="Genomic_DNA"/>
</dbReference>
<reference evidence="7 8" key="2">
    <citation type="submission" date="2018-06" db="EMBL/GenBank/DDBJ databases">
        <authorList>
            <consortium name="Pathogen Informatics"/>
            <person name="Doyle S."/>
        </authorList>
    </citation>
    <scope>NUCLEOTIDE SEQUENCE [LARGE SCALE GENOMIC DNA]</scope>
    <source>
        <strain evidence="5 7">NCTC13532</strain>
        <strain evidence="4 8">NCTC13560</strain>
    </source>
</reference>
<dbReference type="InterPro" id="IPR003808">
    <property type="entry name" value="Fe-S_metab-assoc_dom"/>
</dbReference>